<keyword evidence="2" id="KW-0274">FAD</keyword>
<dbReference type="GO" id="GO:0050660">
    <property type="term" value="F:flavin adenine dinucleotide binding"/>
    <property type="evidence" value="ECO:0007669"/>
    <property type="project" value="InterPro"/>
</dbReference>
<evidence type="ECO:0000313" key="4">
    <source>
        <dbReference type="EMBL" id="KAL0269007.1"/>
    </source>
</evidence>
<proteinExistence type="inferred from homology"/>
<feature type="domain" description="Glucose-methanol-choline oxidoreductase N-terminal" evidence="3">
    <location>
        <begin position="327"/>
        <end position="341"/>
    </location>
</feature>
<comment type="caution">
    <text evidence="4">The sequence shown here is derived from an EMBL/GenBank/DDBJ whole genome shotgun (WGS) entry which is preliminary data.</text>
</comment>
<dbReference type="InterPro" id="IPR036188">
    <property type="entry name" value="FAD/NAD-bd_sf"/>
</dbReference>
<dbReference type="PIRSF" id="PIRSF000137">
    <property type="entry name" value="Alcohol_oxidase"/>
    <property type="match status" value="1"/>
</dbReference>
<evidence type="ECO:0000256" key="1">
    <source>
        <dbReference type="ARBA" id="ARBA00010790"/>
    </source>
</evidence>
<name>A0AAW2HH06_9NEOP</name>
<dbReference type="EMBL" id="JARGDH010000005">
    <property type="protein sequence ID" value="KAL0269007.1"/>
    <property type="molecule type" value="Genomic_DNA"/>
</dbReference>
<dbReference type="AlphaFoldDB" id="A0AAW2HH06"/>
<dbReference type="SUPFAM" id="SSF51905">
    <property type="entry name" value="FAD/NAD(P)-binding domain"/>
    <property type="match status" value="1"/>
</dbReference>
<protein>
    <recommendedName>
        <fullName evidence="3">Glucose-methanol-choline oxidoreductase N-terminal domain-containing protein</fullName>
    </recommendedName>
</protein>
<comment type="similarity">
    <text evidence="1">Belongs to the GMC oxidoreductase family.</text>
</comment>
<dbReference type="Pfam" id="PF05199">
    <property type="entry name" value="GMC_oxred_C"/>
    <property type="match status" value="1"/>
</dbReference>
<dbReference type="PANTHER" id="PTHR11552">
    <property type="entry name" value="GLUCOSE-METHANOL-CHOLINE GMC OXIDOREDUCTASE"/>
    <property type="match status" value="1"/>
</dbReference>
<dbReference type="SUPFAM" id="SSF54373">
    <property type="entry name" value="FAD-linked reductases, C-terminal domain"/>
    <property type="match status" value="1"/>
</dbReference>
<evidence type="ECO:0000259" key="3">
    <source>
        <dbReference type="PROSITE" id="PS00624"/>
    </source>
</evidence>
<dbReference type="Gene3D" id="3.50.50.60">
    <property type="entry name" value="FAD/NAD(P)-binding domain"/>
    <property type="match status" value="1"/>
</dbReference>
<dbReference type="InterPro" id="IPR012132">
    <property type="entry name" value="GMC_OxRdtase"/>
</dbReference>
<dbReference type="Pfam" id="PF00732">
    <property type="entry name" value="GMC_oxred_N"/>
    <property type="match status" value="1"/>
</dbReference>
<feature type="binding site" evidence="2">
    <location>
        <position position="150"/>
    </location>
    <ligand>
        <name>FAD</name>
        <dbReference type="ChEBI" id="CHEBI:57692"/>
    </ligand>
</feature>
<dbReference type="InterPro" id="IPR000172">
    <property type="entry name" value="GMC_OxRdtase_N"/>
</dbReference>
<reference evidence="4" key="1">
    <citation type="journal article" date="2024" name="Gigascience">
        <title>Chromosome-level genome of the poultry shaft louse Menopon gallinae provides insight into the host-switching and adaptive evolution of parasitic lice.</title>
        <authorList>
            <person name="Xu Y."/>
            <person name="Ma L."/>
            <person name="Liu S."/>
            <person name="Liang Y."/>
            <person name="Liu Q."/>
            <person name="He Z."/>
            <person name="Tian L."/>
            <person name="Duan Y."/>
            <person name="Cai W."/>
            <person name="Li H."/>
            <person name="Song F."/>
        </authorList>
    </citation>
    <scope>NUCLEOTIDE SEQUENCE</scope>
    <source>
        <strain evidence="4">Cailab_2023a</strain>
    </source>
</reference>
<organism evidence="4">
    <name type="scientific">Menopon gallinae</name>
    <name type="common">poultry shaft louse</name>
    <dbReference type="NCBI Taxonomy" id="328185"/>
    <lineage>
        <taxon>Eukaryota</taxon>
        <taxon>Metazoa</taxon>
        <taxon>Ecdysozoa</taxon>
        <taxon>Arthropoda</taxon>
        <taxon>Hexapoda</taxon>
        <taxon>Insecta</taxon>
        <taxon>Pterygota</taxon>
        <taxon>Neoptera</taxon>
        <taxon>Paraneoptera</taxon>
        <taxon>Psocodea</taxon>
        <taxon>Troctomorpha</taxon>
        <taxon>Phthiraptera</taxon>
        <taxon>Amblycera</taxon>
        <taxon>Menoponidae</taxon>
        <taxon>Menopon</taxon>
    </lineage>
</organism>
<keyword evidence="2" id="KW-0285">Flavoprotein</keyword>
<sequence>MSWIPRDMAQLCQENDRFTVCSPASLMFLAMITRLFGQSRDTKVTRGNADRRQQPGNNLFQSESQAEEYDFIVVGAGSAGCVVANRLSEIRTWRVLLLEAGIEEPKVAEVPSFAPILQRSNIDWNYMTMPEQFACLSRPNRSCYWGRGKVMGGSSTINYLMYVRGNPRDYDNWERLGNPNWSYEHVLPYFRKSEKNTDPEIVGRNPEYHGVTGFQPVGRFPYLDTNVRVLVDSWRELGLKEVDVNADDMQLGVMHLQMTQHGGMRMSTNSAFIRPVRYKRKNLVIKTQAQVLRVLINSAKEAYGVEYMQNNLVKRAVARKEVIISAGSINSPKLLMLSGIGPREHLSEFGIETVADLQVGRNLQDHVTIDGLIFALHPNITATAQPVEIQIQDMYSYLNSRAGPLGATGPLSCGVFTQSSYEFVPQYPDIQYALEGVRLREFYTDPTMSPLYNIGPLAYYDGIHIRPILLSPRSRGRIELNRTDPVLGAPEIYANYFSRHPDLDIMVDAVQIALRLLETSPMRFVGAELVPIPLPACRGYSMESVAYWRCVITQYTTTIFHPVGTCKMGPEFDPEAVVGPELQVYGVRHLRVIDASIMPVIVRGNTNAPTIMIGEKGADMIKRHWGVY</sequence>
<feature type="binding site" evidence="2">
    <location>
        <position position="291"/>
    </location>
    <ligand>
        <name>FAD</name>
        <dbReference type="ChEBI" id="CHEBI:57692"/>
    </ligand>
</feature>
<dbReference type="PROSITE" id="PS00624">
    <property type="entry name" value="GMC_OXRED_2"/>
    <property type="match status" value="1"/>
</dbReference>
<gene>
    <name evidence="4" type="ORF">PYX00_010754</name>
</gene>
<evidence type="ECO:0000256" key="2">
    <source>
        <dbReference type="PIRSR" id="PIRSR000137-2"/>
    </source>
</evidence>
<dbReference type="Gene3D" id="3.30.560.10">
    <property type="entry name" value="Glucose Oxidase, domain 3"/>
    <property type="match status" value="1"/>
</dbReference>
<dbReference type="PANTHER" id="PTHR11552:SF154">
    <property type="entry name" value="FI04917P"/>
    <property type="match status" value="1"/>
</dbReference>
<dbReference type="InterPro" id="IPR007867">
    <property type="entry name" value="GMC_OxRtase_C"/>
</dbReference>
<comment type="cofactor">
    <cofactor evidence="2">
        <name>FAD</name>
        <dbReference type="ChEBI" id="CHEBI:57692"/>
    </cofactor>
</comment>
<dbReference type="GO" id="GO:0016614">
    <property type="term" value="F:oxidoreductase activity, acting on CH-OH group of donors"/>
    <property type="evidence" value="ECO:0007669"/>
    <property type="project" value="InterPro"/>
</dbReference>
<accession>A0AAW2HH06</accession>